<reference evidence="4" key="1">
    <citation type="journal article" date="2023" name="IScience">
        <title>Live-bearing cockroach genome reveals convergent evolutionary mechanisms linked to viviparity in insects and beyond.</title>
        <authorList>
            <person name="Fouks B."/>
            <person name="Harrison M.C."/>
            <person name="Mikhailova A.A."/>
            <person name="Marchal E."/>
            <person name="English S."/>
            <person name="Carruthers M."/>
            <person name="Jennings E.C."/>
            <person name="Chiamaka E.L."/>
            <person name="Frigard R.A."/>
            <person name="Pippel M."/>
            <person name="Attardo G.M."/>
            <person name="Benoit J.B."/>
            <person name="Bornberg-Bauer E."/>
            <person name="Tobe S.S."/>
        </authorList>
    </citation>
    <scope>NUCLEOTIDE SEQUENCE</scope>
    <source>
        <strain evidence="4">Stay&amp;Tobe</strain>
    </source>
</reference>
<dbReference type="EMBL" id="JASPKZ010001233">
    <property type="protein sequence ID" value="KAJ9598249.1"/>
    <property type="molecule type" value="Genomic_DNA"/>
</dbReference>
<sequence length="205" mass="23320">MWYLNFIILFYVLVILIQPSLQSNVTDDDTFPFRGLPVEQFFKEGPVRKLQLTNMVWENCGRSNDPGRLYSLKIHHTPLGDINGVFKVGSVVKLISPVKLNLEVRLKTFGTYVKLPCFKNILGSCTFPDVCKWGEQFQVCPFKPLRDAKFPCRCPIRKGIFQVSGEFPNPTTKYANSLTGDLSLTARLSYGGKHLSCYRFNVTLV</sequence>
<dbReference type="GO" id="GO:0009898">
    <property type="term" value="C:cytoplasmic side of plasma membrane"/>
    <property type="evidence" value="ECO:0007669"/>
    <property type="project" value="TreeGrafter"/>
</dbReference>
<dbReference type="AlphaFoldDB" id="A0AAD8AFV4"/>
<name>A0AAD8AFV4_DIPPU</name>
<dbReference type="GO" id="GO:0005319">
    <property type="term" value="F:lipid transporter activity"/>
    <property type="evidence" value="ECO:0007669"/>
    <property type="project" value="TreeGrafter"/>
</dbReference>
<dbReference type="InterPro" id="IPR036846">
    <property type="entry name" value="GM2-AP_sf"/>
</dbReference>
<dbReference type="InterPro" id="IPR028996">
    <property type="entry name" value="GM2-AP"/>
</dbReference>
<feature type="domain" description="MD-2-related lipid-recognition" evidence="3">
    <location>
        <begin position="57"/>
        <end position="202"/>
    </location>
</feature>
<protein>
    <recommendedName>
        <fullName evidence="3">MD-2-related lipid-recognition domain-containing protein</fullName>
    </recommendedName>
</protein>
<evidence type="ECO:0000259" key="3">
    <source>
        <dbReference type="SMART" id="SM00737"/>
    </source>
</evidence>
<reference evidence="4" key="2">
    <citation type="submission" date="2023-05" db="EMBL/GenBank/DDBJ databases">
        <authorList>
            <person name="Fouks B."/>
        </authorList>
    </citation>
    <scope>NUCLEOTIDE SEQUENCE</scope>
    <source>
        <strain evidence="4">Stay&amp;Tobe</strain>
        <tissue evidence="4">Testes</tissue>
    </source>
</reference>
<dbReference type="GO" id="GO:0008047">
    <property type="term" value="F:enzyme activator activity"/>
    <property type="evidence" value="ECO:0007669"/>
    <property type="project" value="InterPro"/>
</dbReference>
<feature type="chain" id="PRO_5041995195" description="MD-2-related lipid-recognition domain-containing protein" evidence="2">
    <location>
        <begin position="23"/>
        <end position="205"/>
    </location>
</feature>
<evidence type="ECO:0000313" key="4">
    <source>
        <dbReference type="EMBL" id="KAJ9598249.1"/>
    </source>
</evidence>
<comment type="caution">
    <text evidence="4">The sequence shown here is derived from an EMBL/GenBank/DDBJ whole genome shotgun (WGS) entry which is preliminary data.</text>
</comment>
<dbReference type="Gene3D" id="2.70.220.10">
    <property type="entry name" value="Ganglioside GM2 activator"/>
    <property type="match status" value="1"/>
</dbReference>
<evidence type="ECO:0000313" key="5">
    <source>
        <dbReference type="Proteomes" id="UP001233999"/>
    </source>
</evidence>
<feature type="signal peptide" evidence="2">
    <location>
        <begin position="1"/>
        <end position="22"/>
    </location>
</feature>
<dbReference type="Proteomes" id="UP001233999">
    <property type="component" value="Unassembled WGS sequence"/>
</dbReference>
<dbReference type="PANTHER" id="PTHR17357">
    <property type="entry name" value="GM2 GANGLIOSIDE ACTIVATOR PROTEIN"/>
    <property type="match status" value="1"/>
</dbReference>
<proteinExistence type="predicted"/>
<dbReference type="InterPro" id="IPR003172">
    <property type="entry name" value="ML_dom"/>
</dbReference>
<evidence type="ECO:0000256" key="2">
    <source>
        <dbReference type="SAM" id="SignalP"/>
    </source>
</evidence>
<organism evidence="4 5">
    <name type="scientific">Diploptera punctata</name>
    <name type="common">Pacific beetle cockroach</name>
    <dbReference type="NCBI Taxonomy" id="6984"/>
    <lineage>
        <taxon>Eukaryota</taxon>
        <taxon>Metazoa</taxon>
        <taxon>Ecdysozoa</taxon>
        <taxon>Arthropoda</taxon>
        <taxon>Hexapoda</taxon>
        <taxon>Insecta</taxon>
        <taxon>Pterygota</taxon>
        <taxon>Neoptera</taxon>
        <taxon>Polyneoptera</taxon>
        <taxon>Dictyoptera</taxon>
        <taxon>Blattodea</taxon>
        <taxon>Blaberoidea</taxon>
        <taxon>Blaberidae</taxon>
        <taxon>Diplopterinae</taxon>
        <taxon>Diploptera</taxon>
    </lineage>
</organism>
<dbReference type="SMART" id="SM00737">
    <property type="entry name" value="ML"/>
    <property type="match status" value="1"/>
</dbReference>
<dbReference type="PANTHER" id="PTHR17357:SF0">
    <property type="entry name" value="GANGLIOSIDE GM2 ACTIVATOR"/>
    <property type="match status" value="1"/>
</dbReference>
<keyword evidence="5" id="KW-1185">Reference proteome</keyword>
<dbReference type="SUPFAM" id="SSF63707">
    <property type="entry name" value="Ganglioside M2 (gm2) activator"/>
    <property type="match status" value="1"/>
</dbReference>
<keyword evidence="1 2" id="KW-0732">Signal</keyword>
<evidence type="ECO:0000256" key="1">
    <source>
        <dbReference type="ARBA" id="ARBA00022729"/>
    </source>
</evidence>
<gene>
    <name evidence="4" type="ORF">L9F63_011070</name>
</gene>
<dbReference type="Pfam" id="PF02221">
    <property type="entry name" value="E1_DerP2_DerF2"/>
    <property type="match status" value="1"/>
</dbReference>
<dbReference type="GO" id="GO:0006689">
    <property type="term" value="P:ganglioside catabolic process"/>
    <property type="evidence" value="ECO:0007669"/>
    <property type="project" value="InterPro"/>
</dbReference>
<accession>A0AAD8AFV4</accession>